<feature type="region of interest" description="Disordered" evidence="1">
    <location>
        <begin position="129"/>
        <end position="161"/>
    </location>
</feature>
<proteinExistence type="predicted"/>
<feature type="region of interest" description="Disordered" evidence="1">
    <location>
        <begin position="200"/>
        <end position="221"/>
    </location>
</feature>
<evidence type="ECO:0000313" key="2">
    <source>
        <dbReference type="EMBL" id="GAO52485.1"/>
    </source>
</evidence>
<protein>
    <submittedName>
        <fullName evidence="2">Uncharacterized protein</fullName>
    </submittedName>
</protein>
<accession>A0A0E9NSR3</accession>
<feature type="region of interest" description="Disordered" evidence="1">
    <location>
        <begin position="267"/>
        <end position="339"/>
    </location>
</feature>
<reference evidence="2 3" key="3">
    <citation type="journal article" date="2015" name="Genome Announc.">
        <title>Draft Genome Sequence of the Archiascomycetous Yeast Saitoella complicata.</title>
        <authorList>
            <person name="Yamauchi K."/>
            <person name="Kondo S."/>
            <person name="Hamamoto M."/>
            <person name="Takahashi Y."/>
            <person name="Ogura Y."/>
            <person name="Hayashi T."/>
            <person name="Nishida H."/>
        </authorList>
    </citation>
    <scope>NUCLEOTIDE SEQUENCE [LARGE SCALE GENOMIC DNA]</scope>
    <source>
        <strain evidence="2 3">NRRL Y-17804</strain>
    </source>
</reference>
<dbReference type="Proteomes" id="UP000033140">
    <property type="component" value="Unassembled WGS sequence"/>
</dbReference>
<feature type="compositionally biased region" description="Basic residues" evidence="1">
    <location>
        <begin position="302"/>
        <end position="316"/>
    </location>
</feature>
<dbReference type="EMBL" id="BACD03000071">
    <property type="protein sequence ID" value="GAO52485.1"/>
    <property type="molecule type" value="Genomic_DNA"/>
</dbReference>
<feature type="compositionally biased region" description="Polar residues" evidence="1">
    <location>
        <begin position="269"/>
        <end position="280"/>
    </location>
</feature>
<sequence length="339" mass="36661">MPISTRRSLILPALSLERRALDVNSLQSPRLPVTPPITNFAAVGGERRCSSVSIVSSDWGERTTETETPGREEDELGTWTENEDTTLLKAYQSYLDNPVLAISIAPFWAGMPPPVVVSRVAKGVLSSSSSSRATASLANNNDPSSSTSTRRRRRTGETDLKTPITEAFPTALFMAVPAEEEDRPAYFDLALSPLDSGIGISPPTAAPSSSHSSLSGLEGDGWRHSLKDTRRRLLHLAALTYKKTQVVEEEETGSRLRVGVSAGALLHPSSASVNNESGDGTISEGPRSRRNPPNPLPNSPTRRPRKTHPRRRRRNQTRSSTTIDKSTGGAECVGGYVRV</sequence>
<dbReference type="AlphaFoldDB" id="A0A0E9NSR3"/>
<feature type="compositionally biased region" description="Polar residues" evidence="1">
    <location>
        <begin position="132"/>
        <end position="143"/>
    </location>
</feature>
<gene>
    <name evidence="2" type="ORF">G7K_6560-t1</name>
</gene>
<organism evidence="2 3">
    <name type="scientific">Saitoella complicata (strain BCRC 22490 / CBS 7301 / JCM 7358 / NBRC 10748 / NRRL Y-17804)</name>
    <dbReference type="NCBI Taxonomy" id="698492"/>
    <lineage>
        <taxon>Eukaryota</taxon>
        <taxon>Fungi</taxon>
        <taxon>Dikarya</taxon>
        <taxon>Ascomycota</taxon>
        <taxon>Taphrinomycotina</taxon>
        <taxon>Taphrinomycotina incertae sedis</taxon>
        <taxon>Saitoella</taxon>
    </lineage>
</organism>
<reference evidence="2 3" key="2">
    <citation type="journal article" date="2014" name="J. Gen. Appl. Microbiol.">
        <title>The early diverging ascomycetous budding yeast Saitoella complicata has three histone deacetylases belonging to the Clr6, Hos2, and Rpd3 lineages.</title>
        <authorList>
            <person name="Nishida H."/>
            <person name="Matsumoto T."/>
            <person name="Kondo S."/>
            <person name="Hamamoto M."/>
            <person name="Yoshikawa H."/>
        </authorList>
    </citation>
    <scope>NUCLEOTIDE SEQUENCE [LARGE SCALE GENOMIC DNA]</scope>
    <source>
        <strain evidence="2 3">NRRL Y-17804</strain>
    </source>
</reference>
<evidence type="ECO:0000256" key="1">
    <source>
        <dbReference type="SAM" id="MobiDB-lite"/>
    </source>
</evidence>
<evidence type="ECO:0000313" key="3">
    <source>
        <dbReference type="Proteomes" id="UP000033140"/>
    </source>
</evidence>
<feature type="compositionally biased region" description="Low complexity" evidence="1">
    <location>
        <begin position="201"/>
        <end position="215"/>
    </location>
</feature>
<keyword evidence="3" id="KW-1185">Reference proteome</keyword>
<comment type="caution">
    <text evidence="2">The sequence shown here is derived from an EMBL/GenBank/DDBJ whole genome shotgun (WGS) entry which is preliminary data.</text>
</comment>
<reference evidence="2 3" key="1">
    <citation type="journal article" date="2011" name="J. Gen. Appl. Microbiol.">
        <title>Draft genome sequencing of the enigmatic yeast Saitoella complicata.</title>
        <authorList>
            <person name="Nishida H."/>
            <person name="Hamamoto M."/>
            <person name="Sugiyama J."/>
        </authorList>
    </citation>
    <scope>NUCLEOTIDE SEQUENCE [LARGE SCALE GENOMIC DNA]</scope>
    <source>
        <strain evidence="2 3">NRRL Y-17804</strain>
    </source>
</reference>
<name>A0A0E9NSR3_SAICN</name>